<sequence length="129" mass="14563">MNCGTDSQIPSPCATAPQAVHRGLLRDVGKGEANDCKYPVYYLTWSKTAIRDRLIQNAVWDLPVQTVDVVKALKIVEMIFEKGGGDVEEEVIGEVLEWVDEHRWSVVKEFLEGKLKEIRRRDSSCKAAM</sequence>
<dbReference type="AlphaFoldDB" id="A0AAD5X2V5"/>
<name>A0AAD5X2V5_9FUNG</name>
<dbReference type="Proteomes" id="UP001212841">
    <property type="component" value="Unassembled WGS sequence"/>
</dbReference>
<gene>
    <name evidence="1" type="ORF">HK097_010797</name>
</gene>
<protein>
    <submittedName>
        <fullName evidence="1">Uncharacterized protein</fullName>
    </submittedName>
</protein>
<evidence type="ECO:0000313" key="1">
    <source>
        <dbReference type="EMBL" id="KAJ3048190.1"/>
    </source>
</evidence>
<reference evidence="1" key="1">
    <citation type="submission" date="2020-05" db="EMBL/GenBank/DDBJ databases">
        <title>Phylogenomic resolution of chytrid fungi.</title>
        <authorList>
            <person name="Stajich J.E."/>
            <person name="Amses K."/>
            <person name="Simmons R."/>
            <person name="Seto K."/>
            <person name="Myers J."/>
            <person name="Bonds A."/>
            <person name="Quandt C.A."/>
            <person name="Barry K."/>
            <person name="Liu P."/>
            <person name="Grigoriev I."/>
            <person name="Longcore J.E."/>
            <person name="James T.Y."/>
        </authorList>
    </citation>
    <scope>NUCLEOTIDE SEQUENCE</scope>
    <source>
        <strain evidence="1">JEL0318</strain>
    </source>
</reference>
<organism evidence="1 2">
    <name type="scientific">Rhizophlyctis rosea</name>
    <dbReference type="NCBI Taxonomy" id="64517"/>
    <lineage>
        <taxon>Eukaryota</taxon>
        <taxon>Fungi</taxon>
        <taxon>Fungi incertae sedis</taxon>
        <taxon>Chytridiomycota</taxon>
        <taxon>Chytridiomycota incertae sedis</taxon>
        <taxon>Chytridiomycetes</taxon>
        <taxon>Rhizophlyctidales</taxon>
        <taxon>Rhizophlyctidaceae</taxon>
        <taxon>Rhizophlyctis</taxon>
    </lineage>
</organism>
<proteinExistence type="predicted"/>
<dbReference type="EMBL" id="JADGJD010000832">
    <property type="protein sequence ID" value="KAJ3048190.1"/>
    <property type="molecule type" value="Genomic_DNA"/>
</dbReference>
<keyword evidence="2" id="KW-1185">Reference proteome</keyword>
<accession>A0AAD5X2V5</accession>
<comment type="caution">
    <text evidence="1">The sequence shown here is derived from an EMBL/GenBank/DDBJ whole genome shotgun (WGS) entry which is preliminary data.</text>
</comment>
<evidence type="ECO:0000313" key="2">
    <source>
        <dbReference type="Proteomes" id="UP001212841"/>
    </source>
</evidence>